<dbReference type="Gene3D" id="1.10.40.30">
    <property type="entry name" value="Fumarase/aspartase (C-terminal domain)"/>
    <property type="match status" value="1"/>
</dbReference>
<dbReference type="InterPro" id="IPR020557">
    <property type="entry name" value="Fumarate_lyase_CS"/>
</dbReference>
<dbReference type="InterPro" id="IPR024083">
    <property type="entry name" value="Fumarase/histidase_N"/>
</dbReference>
<evidence type="ECO:0000256" key="7">
    <source>
        <dbReference type="ARBA" id="ARBA00022571"/>
    </source>
</evidence>
<accession>A0AB39BR03</accession>
<evidence type="ECO:0000259" key="11">
    <source>
        <dbReference type="Pfam" id="PF00206"/>
    </source>
</evidence>
<dbReference type="GO" id="GO:0005829">
    <property type="term" value="C:cytosol"/>
    <property type="evidence" value="ECO:0007669"/>
    <property type="project" value="TreeGrafter"/>
</dbReference>
<dbReference type="FunFam" id="1.10.40.30:FF:000001">
    <property type="entry name" value="Argininosuccinate lyase"/>
    <property type="match status" value="1"/>
</dbReference>
<keyword evidence="9 10" id="KW-0456">Lyase</keyword>
<dbReference type="PRINTS" id="PR00145">
    <property type="entry name" value="ARGSUCLYASE"/>
</dbReference>
<dbReference type="InterPro" id="IPR022761">
    <property type="entry name" value="Fumarate_lyase_N"/>
</dbReference>
<evidence type="ECO:0000256" key="3">
    <source>
        <dbReference type="ARBA" id="ARBA00004941"/>
    </source>
</evidence>
<dbReference type="GO" id="GO:0042450">
    <property type="term" value="P:L-arginine biosynthetic process via ornithine"/>
    <property type="evidence" value="ECO:0007669"/>
    <property type="project" value="UniProtKB-UniRule"/>
</dbReference>
<evidence type="ECO:0000256" key="5">
    <source>
        <dbReference type="ARBA" id="ARBA00012338"/>
    </source>
</evidence>
<dbReference type="PRINTS" id="PR00149">
    <property type="entry name" value="FUMRATELYASE"/>
</dbReference>
<dbReference type="NCBIfam" id="TIGR00838">
    <property type="entry name" value="argH"/>
    <property type="match status" value="1"/>
</dbReference>
<dbReference type="AlphaFoldDB" id="A0AB39BR03"/>
<dbReference type="PROSITE" id="PS00163">
    <property type="entry name" value="FUMARATE_LYASES"/>
    <property type="match status" value="1"/>
</dbReference>
<evidence type="ECO:0000256" key="1">
    <source>
        <dbReference type="ARBA" id="ARBA00000985"/>
    </source>
</evidence>
<reference evidence="13" key="1">
    <citation type="submission" date="2024-07" db="EMBL/GenBank/DDBJ databases">
        <title>Identification and characteristics of an arsenic-resistant bacterial isolate, which belongs to a novel species.</title>
        <authorList>
            <person name="Juszczyk A."/>
            <person name="Kowalczyk A."/>
            <person name="Was K."/>
            <person name="Kosowicz W."/>
            <person name="Budzyn A."/>
            <person name="Latowski D."/>
        </authorList>
    </citation>
    <scope>NUCLEOTIDE SEQUENCE</scope>
    <source>
        <strain evidence="13">As8PL</strain>
    </source>
</reference>
<comment type="catalytic activity">
    <reaction evidence="1 10">
        <text>2-(N(omega)-L-arginino)succinate = fumarate + L-arginine</text>
        <dbReference type="Rhea" id="RHEA:24020"/>
        <dbReference type="ChEBI" id="CHEBI:29806"/>
        <dbReference type="ChEBI" id="CHEBI:32682"/>
        <dbReference type="ChEBI" id="CHEBI:57472"/>
        <dbReference type="EC" id="4.3.2.1"/>
    </reaction>
</comment>
<evidence type="ECO:0000259" key="12">
    <source>
        <dbReference type="Pfam" id="PF14698"/>
    </source>
</evidence>
<dbReference type="SUPFAM" id="SSF48557">
    <property type="entry name" value="L-aspartase-like"/>
    <property type="match status" value="1"/>
</dbReference>
<dbReference type="InterPro" id="IPR000362">
    <property type="entry name" value="Fumarate_lyase_fam"/>
</dbReference>
<comment type="subcellular location">
    <subcellularLocation>
        <location evidence="2 10">Cytoplasm</location>
    </subcellularLocation>
</comment>
<comment type="similarity">
    <text evidence="4">In the N-terminal section; belongs to the lyase 1 family. Argininosuccinate lyase subfamily.</text>
</comment>
<evidence type="ECO:0000256" key="6">
    <source>
        <dbReference type="ARBA" id="ARBA00022490"/>
    </source>
</evidence>
<evidence type="ECO:0000256" key="4">
    <source>
        <dbReference type="ARBA" id="ARBA00005552"/>
    </source>
</evidence>
<gene>
    <name evidence="10 13" type="primary">argH</name>
    <name evidence="13" type="ORF">AB3N04_15290</name>
</gene>
<dbReference type="Pfam" id="PF14698">
    <property type="entry name" value="ASL_C2"/>
    <property type="match status" value="1"/>
</dbReference>
<dbReference type="FunFam" id="1.10.275.10:FF:000002">
    <property type="entry name" value="Argininosuccinate lyase"/>
    <property type="match status" value="1"/>
</dbReference>
<dbReference type="RefSeq" id="WP_368503558.1">
    <property type="nucleotide sequence ID" value="NZ_CP162551.1"/>
</dbReference>
<proteinExistence type="inferred from homology"/>
<dbReference type="Pfam" id="PF00206">
    <property type="entry name" value="Lyase_1"/>
    <property type="match status" value="1"/>
</dbReference>
<evidence type="ECO:0000256" key="9">
    <source>
        <dbReference type="ARBA" id="ARBA00023239"/>
    </source>
</evidence>
<evidence type="ECO:0000256" key="2">
    <source>
        <dbReference type="ARBA" id="ARBA00004496"/>
    </source>
</evidence>
<dbReference type="PANTHER" id="PTHR43814:SF1">
    <property type="entry name" value="ARGININOSUCCINATE LYASE"/>
    <property type="match status" value="1"/>
</dbReference>
<dbReference type="InterPro" id="IPR008948">
    <property type="entry name" value="L-Aspartase-like"/>
</dbReference>
<dbReference type="PANTHER" id="PTHR43814">
    <property type="entry name" value="ARGININOSUCCINATE LYASE"/>
    <property type="match status" value="1"/>
</dbReference>
<dbReference type="GO" id="GO:0004056">
    <property type="term" value="F:argininosuccinate lyase activity"/>
    <property type="evidence" value="ECO:0007669"/>
    <property type="project" value="UniProtKB-UniRule"/>
</dbReference>
<sequence length="466" mass="52003">MSKLWGGRFTKTAEEWVDAFGASIGFDQKLVKEDITGSLAHVTMLGKCGILPNDEVDLIKEGLKTLQKKAESGDLEFSVQNEDIHLNLEKLLIDEIGPVGGKLHTGRSRNDQVATDMHLYLRNETKEIMEAVKSLQTALVNQAKQHVETLIPGYTHLQRAQPVSFAHHLMAYFWMLERDYGRYEDSLKRVNISPLGAGALAGTTFPIDREYSAELLGFEGIYENSLDAVSDRDFILEFLSSSATLMMHLSRLCEELILWSTQEFQFVEMDDSFATGSSIMPQKKNPDMAELIRGKTGRVYGSLFSLLTVLKGLPLAYNKDMQEDKEGMFDAVETVKGSLNIFAGMIETMTVNSDTMEKAVHQDFSNATELADYLATKGLPFRQAHEVVGKLVLVAIEKGVYLLDLTLDEYKNASELFEEDIFDVLQPKTVVARRNSAGGTGFEQVKLALKKADHLLHVKEESLVSS</sequence>
<evidence type="ECO:0000256" key="8">
    <source>
        <dbReference type="ARBA" id="ARBA00022605"/>
    </source>
</evidence>
<dbReference type="InterPro" id="IPR009049">
    <property type="entry name" value="Argininosuccinate_lyase"/>
</dbReference>
<organism evidence="13">
    <name type="scientific">Alkalihalophilus sp. As8PL</name>
    <dbReference type="NCBI Taxonomy" id="3237103"/>
    <lineage>
        <taxon>Bacteria</taxon>
        <taxon>Bacillati</taxon>
        <taxon>Bacillota</taxon>
        <taxon>Bacilli</taxon>
        <taxon>Bacillales</taxon>
        <taxon>Bacillaceae</taxon>
        <taxon>Alkalihalophilus</taxon>
    </lineage>
</organism>
<feature type="domain" description="Fumarate lyase N-terminal" evidence="11">
    <location>
        <begin position="7"/>
        <end position="301"/>
    </location>
</feature>
<keyword evidence="8 10" id="KW-0028">Amino-acid biosynthesis</keyword>
<dbReference type="HAMAP" id="MF_00006">
    <property type="entry name" value="Arg_succ_lyase"/>
    <property type="match status" value="1"/>
</dbReference>
<comment type="pathway">
    <text evidence="3 10">Amino-acid biosynthesis; L-arginine biosynthesis; L-arginine from L-ornithine and carbamoyl phosphate: step 3/3.</text>
</comment>
<protein>
    <recommendedName>
        <fullName evidence="5 10">Argininosuccinate lyase</fullName>
        <shortName evidence="10">ASAL</shortName>
        <ecNumber evidence="5 10">4.3.2.1</ecNumber>
    </recommendedName>
    <alternativeName>
        <fullName evidence="10">Arginosuccinase</fullName>
    </alternativeName>
</protein>
<name>A0AB39BR03_9BACI</name>
<dbReference type="FunFam" id="1.20.200.10:FF:000006">
    <property type="entry name" value="Argininosuccinate lyase"/>
    <property type="match status" value="1"/>
</dbReference>
<dbReference type="Gene3D" id="1.20.200.10">
    <property type="entry name" value="Fumarase/aspartase (Central domain)"/>
    <property type="match status" value="1"/>
</dbReference>
<dbReference type="Gene3D" id="1.10.275.10">
    <property type="entry name" value="Fumarase/aspartase (N-terminal domain)"/>
    <property type="match status" value="1"/>
</dbReference>
<feature type="domain" description="Argininosuccinate lyase C-terminal" evidence="12">
    <location>
        <begin position="364"/>
        <end position="432"/>
    </location>
</feature>
<dbReference type="InterPro" id="IPR029419">
    <property type="entry name" value="Arg_succ_lyase_C"/>
</dbReference>
<comment type="similarity">
    <text evidence="10">Belongs to the lyase 1 family. Argininosuccinate lyase subfamily.</text>
</comment>
<dbReference type="EMBL" id="CP162551">
    <property type="protein sequence ID" value="XDI36057.1"/>
    <property type="molecule type" value="Genomic_DNA"/>
</dbReference>
<keyword evidence="7 10" id="KW-0055">Arginine biosynthesis</keyword>
<dbReference type="CDD" id="cd01359">
    <property type="entry name" value="Argininosuccinate_lyase"/>
    <property type="match status" value="1"/>
</dbReference>
<dbReference type="EC" id="4.3.2.1" evidence="5 10"/>
<keyword evidence="6 10" id="KW-0963">Cytoplasm</keyword>
<evidence type="ECO:0000256" key="10">
    <source>
        <dbReference type="HAMAP-Rule" id="MF_00006"/>
    </source>
</evidence>
<evidence type="ECO:0000313" key="13">
    <source>
        <dbReference type="EMBL" id="XDI36057.1"/>
    </source>
</evidence>